<reference evidence="1" key="1">
    <citation type="submission" date="2020-06" db="EMBL/GenBank/DDBJ databases">
        <authorList>
            <person name="Li T."/>
            <person name="Hu X."/>
            <person name="Zhang T."/>
            <person name="Song X."/>
            <person name="Zhang H."/>
            <person name="Dai N."/>
            <person name="Sheng W."/>
            <person name="Hou X."/>
            <person name="Wei L."/>
        </authorList>
    </citation>
    <scope>NUCLEOTIDE SEQUENCE</scope>
    <source>
        <strain evidence="1">G02</strain>
        <tissue evidence="1">Leaf</tissue>
    </source>
</reference>
<proteinExistence type="predicted"/>
<reference evidence="1" key="2">
    <citation type="journal article" date="2024" name="Plant">
        <title>Genomic evolution and insights into agronomic trait innovations of Sesamum species.</title>
        <authorList>
            <person name="Miao H."/>
            <person name="Wang L."/>
            <person name="Qu L."/>
            <person name="Liu H."/>
            <person name="Sun Y."/>
            <person name="Le M."/>
            <person name="Wang Q."/>
            <person name="Wei S."/>
            <person name="Zheng Y."/>
            <person name="Lin W."/>
            <person name="Duan Y."/>
            <person name="Cao H."/>
            <person name="Xiong S."/>
            <person name="Wang X."/>
            <person name="Wei L."/>
            <person name="Li C."/>
            <person name="Ma Q."/>
            <person name="Ju M."/>
            <person name="Zhao R."/>
            <person name="Li G."/>
            <person name="Mu C."/>
            <person name="Tian Q."/>
            <person name="Mei H."/>
            <person name="Zhang T."/>
            <person name="Gao T."/>
            <person name="Zhang H."/>
        </authorList>
    </citation>
    <scope>NUCLEOTIDE SEQUENCE</scope>
    <source>
        <strain evidence="1">G02</strain>
    </source>
</reference>
<dbReference type="EMBL" id="JACGWJ010000001">
    <property type="protein sequence ID" value="KAL0442164.1"/>
    <property type="molecule type" value="Genomic_DNA"/>
</dbReference>
<organism evidence="1">
    <name type="scientific">Sesamum radiatum</name>
    <name type="common">Black benniseed</name>
    <dbReference type="NCBI Taxonomy" id="300843"/>
    <lineage>
        <taxon>Eukaryota</taxon>
        <taxon>Viridiplantae</taxon>
        <taxon>Streptophyta</taxon>
        <taxon>Embryophyta</taxon>
        <taxon>Tracheophyta</taxon>
        <taxon>Spermatophyta</taxon>
        <taxon>Magnoliopsida</taxon>
        <taxon>eudicotyledons</taxon>
        <taxon>Gunneridae</taxon>
        <taxon>Pentapetalae</taxon>
        <taxon>asterids</taxon>
        <taxon>lamiids</taxon>
        <taxon>Lamiales</taxon>
        <taxon>Pedaliaceae</taxon>
        <taxon>Sesamum</taxon>
    </lineage>
</organism>
<evidence type="ECO:0000313" key="1">
    <source>
        <dbReference type="EMBL" id="KAL0442164.1"/>
    </source>
</evidence>
<accession>A0AAW2WJV8</accession>
<comment type="caution">
    <text evidence="1">The sequence shown here is derived from an EMBL/GenBank/DDBJ whole genome shotgun (WGS) entry which is preliminary data.</text>
</comment>
<name>A0AAW2WJV8_SESRA</name>
<dbReference type="AlphaFoldDB" id="A0AAW2WJV8"/>
<protein>
    <submittedName>
        <fullName evidence="1">Uncharacterized protein</fullName>
    </submittedName>
</protein>
<sequence>MEAIFGVVTAVFVKQTIFVPFHPLRIFPHVERPLDYPLLFCYGKDLGAGGVQWGILGYVRGRQAPSISLVAFTRVMLGMIFLFSSPLRGGRGSYT</sequence>
<gene>
    <name evidence="1" type="ORF">Sradi_0155300</name>
</gene>